<dbReference type="Proteomes" id="UP000298324">
    <property type="component" value="Unassembled WGS sequence"/>
</dbReference>
<gene>
    <name evidence="10" type="primary">mrpA_1</name>
    <name evidence="10" type="ORF">Psch_00456</name>
</gene>
<evidence type="ECO:0000256" key="4">
    <source>
        <dbReference type="ARBA" id="ARBA00022989"/>
    </source>
</evidence>
<feature type="transmembrane region" description="Helical" evidence="7">
    <location>
        <begin position="259"/>
        <end position="276"/>
    </location>
</feature>
<keyword evidence="3 6" id="KW-0812">Transmembrane</keyword>
<evidence type="ECO:0000256" key="2">
    <source>
        <dbReference type="ARBA" id="ARBA00008483"/>
    </source>
</evidence>
<evidence type="ECO:0000259" key="9">
    <source>
        <dbReference type="Pfam" id="PF00662"/>
    </source>
</evidence>
<comment type="similarity">
    <text evidence="2">Belongs to the CPA3 antiporters (TC 2.A.63) subunit A family.</text>
</comment>
<evidence type="ECO:0000313" key="11">
    <source>
        <dbReference type="Proteomes" id="UP000298324"/>
    </source>
</evidence>
<sequence>MLDTLLLILIALPFIAGFICLALKNHSARAVVVVLVSIVLMITSIVLLGYGDFEYTLGGQWNELITYLDFALLAYIAFQAFYHRKYHSLFAYSAVIFAIASIVMVYYFDFVMAHGIEVEPTFFADQLSIIMVLIISIVGSLIAIFGIPYMKEHEHHIHLEITRQPRFFLYLVLFLGAMNGLVLANNIVWLLFFWEITTLCSFMLIGHDKTEIATVNALRAISLNMLGGVGFTAGVMILFNNAHTLSLIDIINSKHAPALLILPLSLMVFAGLTKAAQVPFQSWLLGAMVAPTPVSALLHSSTMVKAGVYLIVRLAPAYAGTWLSTMVAILGGLTFVITSALAVGQSNGKKVLAYSTIANLGLIIACAGINTPLAYAGAIFLIIFHAVSKALLFLCVGTIEHGIGSRDIEDMHGLVDKMPMTAVISVIGMVTMFLPPFGMLIGKWTAMEAAAIMPIVLLLMVLGSAITIVFWVRWAGILMSTSSKPVKRVIENIAFLTKTPLVALAALAIILNIIIFQVYNLMISPLAKVYYTKAADTFTQVGNGTLVNTVGSFTLWPIFATVIVVILFSIYAVGKAKNSVVTAPYMCGETADNDEDRPRFRAIADGWVDYAHSNYYLNKVFGEEVLTNGSNIIAIIAILVMFIVSYMGL</sequence>
<comment type="caution">
    <text evidence="10">The sequence shown here is derived from an EMBL/GenBank/DDBJ whole genome shotgun (WGS) entry which is preliminary data.</text>
</comment>
<feature type="transmembrane region" description="Helical" evidence="7">
    <location>
        <begin position="6"/>
        <end position="23"/>
    </location>
</feature>
<dbReference type="InterPro" id="IPR001516">
    <property type="entry name" value="Proton_antipo_N"/>
</dbReference>
<feature type="transmembrane region" description="Helical" evidence="7">
    <location>
        <begin position="167"/>
        <end position="183"/>
    </location>
</feature>
<dbReference type="EMBL" id="QFGA01000001">
    <property type="protein sequence ID" value="TEB06922.1"/>
    <property type="molecule type" value="Genomic_DNA"/>
</dbReference>
<dbReference type="GO" id="GO:0016020">
    <property type="term" value="C:membrane"/>
    <property type="evidence" value="ECO:0007669"/>
    <property type="project" value="UniProtKB-SubCell"/>
</dbReference>
<feature type="transmembrane region" description="Helical" evidence="7">
    <location>
        <begin position="322"/>
        <end position="344"/>
    </location>
</feature>
<dbReference type="PANTHER" id="PTHR43373">
    <property type="entry name" value="NA(+)/H(+) ANTIPORTER SUBUNIT"/>
    <property type="match status" value="1"/>
</dbReference>
<feature type="transmembrane region" description="Helical" evidence="7">
    <location>
        <begin position="420"/>
        <end position="439"/>
    </location>
</feature>
<dbReference type="PRINTS" id="PR01434">
    <property type="entry name" value="NADHDHGNASE5"/>
</dbReference>
<accession>A0A4Y7RDZ1</accession>
<feature type="transmembrane region" description="Helical" evidence="7">
    <location>
        <begin position="493"/>
        <end position="519"/>
    </location>
</feature>
<feature type="transmembrane region" description="Helical" evidence="7">
    <location>
        <begin position="64"/>
        <end position="82"/>
    </location>
</feature>
<evidence type="ECO:0000256" key="3">
    <source>
        <dbReference type="ARBA" id="ARBA00022692"/>
    </source>
</evidence>
<dbReference type="InterPro" id="IPR001750">
    <property type="entry name" value="ND/Mrp_TM"/>
</dbReference>
<dbReference type="GO" id="GO:0012505">
    <property type="term" value="C:endomembrane system"/>
    <property type="evidence" value="ECO:0007669"/>
    <property type="project" value="UniProtKB-SubCell"/>
</dbReference>
<evidence type="ECO:0000256" key="6">
    <source>
        <dbReference type="RuleBase" id="RU000320"/>
    </source>
</evidence>
<dbReference type="Pfam" id="PF00662">
    <property type="entry name" value="Proton_antipo_N"/>
    <property type="match status" value="1"/>
</dbReference>
<name>A0A4Y7RDZ1_9FIRM</name>
<feature type="transmembrane region" description="Helical" evidence="7">
    <location>
        <begin position="553"/>
        <end position="573"/>
    </location>
</feature>
<feature type="domain" description="NADH-Ubiquinone oxidoreductase (complex I) chain 5 N-terminal" evidence="9">
    <location>
        <begin position="114"/>
        <end position="156"/>
    </location>
</feature>
<protein>
    <submittedName>
        <fullName evidence="10">Na(+)/H(+) antiporter subunit A</fullName>
    </submittedName>
</protein>
<dbReference type="Pfam" id="PF00361">
    <property type="entry name" value="Proton_antipo_M"/>
    <property type="match status" value="1"/>
</dbReference>
<comment type="subcellular location">
    <subcellularLocation>
        <location evidence="1">Endomembrane system</location>
        <topology evidence="1">Multi-pass membrane protein</topology>
    </subcellularLocation>
    <subcellularLocation>
        <location evidence="6">Membrane</location>
        <topology evidence="6">Multi-pass membrane protein</topology>
    </subcellularLocation>
</comment>
<keyword evidence="11" id="KW-1185">Reference proteome</keyword>
<keyword evidence="4 7" id="KW-1133">Transmembrane helix</keyword>
<feature type="transmembrane region" description="Helical" evidence="7">
    <location>
        <begin position="30"/>
        <end position="52"/>
    </location>
</feature>
<evidence type="ECO:0000256" key="7">
    <source>
        <dbReference type="SAM" id="Phobius"/>
    </source>
</evidence>
<proteinExistence type="inferred from homology"/>
<feature type="transmembrane region" description="Helical" evidence="7">
    <location>
        <begin position="451"/>
        <end position="472"/>
    </location>
</feature>
<feature type="domain" description="NADH:quinone oxidoreductase/Mrp antiporter transmembrane" evidence="8">
    <location>
        <begin position="184"/>
        <end position="467"/>
    </location>
</feature>
<evidence type="ECO:0000313" key="10">
    <source>
        <dbReference type="EMBL" id="TEB06922.1"/>
    </source>
</evidence>
<feature type="transmembrane region" description="Helical" evidence="7">
    <location>
        <begin position="218"/>
        <end position="239"/>
    </location>
</feature>
<evidence type="ECO:0000256" key="5">
    <source>
        <dbReference type="ARBA" id="ARBA00023136"/>
    </source>
</evidence>
<dbReference type="InterPro" id="IPR050616">
    <property type="entry name" value="CPA3_Na-H_Antiporter_A"/>
</dbReference>
<evidence type="ECO:0000259" key="8">
    <source>
        <dbReference type="Pfam" id="PF00361"/>
    </source>
</evidence>
<keyword evidence="5 7" id="KW-0472">Membrane</keyword>
<dbReference type="AlphaFoldDB" id="A0A4Y7RDZ1"/>
<evidence type="ECO:0000256" key="1">
    <source>
        <dbReference type="ARBA" id="ARBA00004127"/>
    </source>
</evidence>
<feature type="transmembrane region" description="Helical" evidence="7">
    <location>
        <begin position="89"/>
        <end position="108"/>
    </location>
</feature>
<dbReference type="PANTHER" id="PTHR43373:SF1">
    <property type="entry name" value="NA(+)_H(+) ANTIPORTER SUBUNIT A"/>
    <property type="match status" value="1"/>
</dbReference>
<feature type="transmembrane region" description="Helical" evidence="7">
    <location>
        <begin position="625"/>
        <end position="647"/>
    </location>
</feature>
<dbReference type="RefSeq" id="WP_134218463.1">
    <property type="nucleotide sequence ID" value="NZ_QFGA01000001.1"/>
</dbReference>
<reference evidence="10 11" key="1">
    <citation type="journal article" date="2018" name="Environ. Microbiol.">
        <title>Novel energy conservation strategies and behaviour of Pelotomaculum schinkii driving syntrophic propionate catabolism.</title>
        <authorList>
            <person name="Hidalgo-Ahumada C.A.P."/>
            <person name="Nobu M.K."/>
            <person name="Narihiro T."/>
            <person name="Tamaki H."/>
            <person name="Liu W.T."/>
            <person name="Kamagata Y."/>
            <person name="Stams A.J.M."/>
            <person name="Imachi H."/>
            <person name="Sousa D.Z."/>
        </authorList>
    </citation>
    <scope>NUCLEOTIDE SEQUENCE [LARGE SCALE GENOMIC DNA]</scope>
    <source>
        <strain evidence="10 11">HH</strain>
    </source>
</reference>
<feature type="transmembrane region" description="Helical" evidence="7">
    <location>
        <begin position="351"/>
        <end position="370"/>
    </location>
</feature>
<feature type="transmembrane region" description="Helical" evidence="7">
    <location>
        <begin position="128"/>
        <end position="147"/>
    </location>
</feature>
<organism evidence="10 11">
    <name type="scientific">Pelotomaculum schinkii</name>
    <dbReference type="NCBI Taxonomy" id="78350"/>
    <lineage>
        <taxon>Bacteria</taxon>
        <taxon>Bacillati</taxon>
        <taxon>Bacillota</taxon>
        <taxon>Clostridia</taxon>
        <taxon>Eubacteriales</taxon>
        <taxon>Desulfotomaculaceae</taxon>
        <taxon>Pelotomaculum</taxon>
    </lineage>
</organism>
<feature type="transmembrane region" description="Helical" evidence="7">
    <location>
        <begin position="376"/>
        <end position="399"/>
    </location>
</feature>